<evidence type="ECO:0000313" key="2">
    <source>
        <dbReference type="EMBL" id="EYC21038.1"/>
    </source>
</evidence>
<sequence>MIDAFNKQERTSSMRPPTQSGAHENRSNTWMLIRCNRCNPDLMIEWRAPVARARTHAPRHMSGRVRTRSKRIGQE</sequence>
<evidence type="ECO:0000313" key="3">
    <source>
        <dbReference type="Proteomes" id="UP000024635"/>
    </source>
</evidence>
<dbReference type="Proteomes" id="UP000024635">
    <property type="component" value="Unassembled WGS sequence"/>
</dbReference>
<feature type="compositionally biased region" description="Basic and acidic residues" evidence="1">
    <location>
        <begin position="1"/>
        <end position="12"/>
    </location>
</feature>
<feature type="compositionally biased region" description="Polar residues" evidence="1">
    <location>
        <begin position="13"/>
        <end position="28"/>
    </location>
</feature>
<gene>
    <name evidence="2" type="primary">Acey_s0020.g194</name>
    <name evidence="2" type="ORF">Y032_0020g194</name>
</gene>
<keyword evidence="3" id="KW-1185">Reference proteome</keyword>
<comment type="caution">
    <text evidence="2">The sequence shown here is derived from an EMBL/GenBank/DDBJ whole genome shotgun (WGS) entry which is preliminary data.</text>
</comment>
<feature type="region of interest" description="Disordered" evidence="1">
    <location>
        <begin position="53"/>
        <end position="75"/>
    </location>
</feature>
<proteinExistence type="predicted"/>
<protein>
    <submittedName>
        <fullName evidence="2">Uncharacterized protein</fullName>
    </submittedName>
</protein>
<evidence type="ECO:0000256" key="1">
    <source>
        <dbReference type="SAM" id="MobiDB-lite"/>
    </source>
</evidence>
<dbReference type="AlphaFoldDB" id="A0A016V2X1"/>
<organism evidence="2 3">
    <name type="scientific">Ancylostoma ceylanicum</name>
    <dbReference type="NCBI Taxonomy" id="53326"/>
    <lineage>
        <taxon>Eukaryota</taxon>
        <taxon>Metazoa</taxon>
        <taxon>Ecdysozoa</taxon>
        <taxon>Nematoda</taxon>
        <taxon>Chromadorea</taxon>
        <taxon>Rhabditida</taxon>
        <taxon>Rhabditina</taxon>
        <taxon>Rhabditomorpha</taxon>
        <taxon>Strongyloidea</taxon>
        <taxon>Ancylostomatidae</taxon>
        <taxon>Ancylostomatinae</taxon>
        <taxon>Ancylostoma</taxon>
    </lineage>
</organism>
<accession>A0A016V2X1</accession>
<dbReference type="EMBL" id="JARK01001356">
    <property type="protein sequence ID" value="EYC21038.1"/>
    <property type="molecule type" value="Genomic_DNA"/>
</dbReference>
<name>A0A016V2X1_9BILA</name>
<reference evidence="3" key="1">
    <citation type="journal article" date="2015" name="Nat. Genet.">
        <title>The genome and transcriptome of the zoonotic hookworm Ancylostoma ceylanicum identify infection-specific gene families.</title>
        <authorList>
            <person name="Schwarz E.M."/>
            <person name="Hu Y."/>
            <person name="Antoshechkin I."/>
            <person name="Miller M.M."/>
            <person name="Sternberg P.W."/>
            <person name="Aroian R.V."/>
        </authorList>
    </citation>
    <scope>NUCLEOTIDE SEQUENCE</scope>
    <source>
        <strain evidence="3">HY135</strain>
    </source>
</reference>
<feature type="region of interest" description="Disordered" evidence="1">
    <location>
        <begin position="1"/>
        <end position="28"/>
    </location>
</feature>